<evidence type="ECO:0000256" key="5">
    <source>
        <dbReference type="ARBA" id="ARBA00022729"/>
    </source>
</evidence>
<dbReference type="PhylomeDB" id="T1IR15"/>
<feature type="region of interest" description="Disordered" evidence="10">
    <location>
        <begin position="859"/>
        <end position="891"/>
    </location>
</feature>
<organism evidence="13 14">
    <name type="scientific">Strigamia maritima</name>
    <name type="common">European centipede</name>
    <name type="synonym">Geophilus maritimus</name>
    <dbReference type="NCBI Taxonomy" id="126957"/>
    <lineage>
        <taxon>Eukaryota</taxon>
        <taxon>Metazoa</taxon>
        <taxon>Ecdysozoa</taxon>
        <taxon>Arthropoda</taxon>
        <taxon>Myriapoda</taxon>
        <taxon>Chilopoda</taxon>
        <taxon>Pleurostigmophora</taxon>
        <taxon>Geophilomorpha</taxon>
        <taxon>Linotaeniidae</taxon>
        <taxon>Strigamia</taxon>
    </lineage>
</organism>
<reference evidence="13" key="2">
    <citation type="submission" date="2015-02" db="UniProtKB">
        <authorList>
            <consortium name="EnsemblMetazoa"/>
        </authorList>
    </citation>
    <scope>IDENTIFICATION</scope>
</reference>
<evidence type="ECO:0000256" key="8">
    <source>
        <dbReference type="ARBA" id="ARBA00023157"/>
    </source>
</evidence>
<dbReference type="PANTHER" id="PTHR14002:SF45">
    <property type="entry name" value="ZP DOMAIN-CONTAINING PROTEIN"/>
    <property type="match status" value="1"/>
</dbReference>
<dbReference type="Proteomes" id="UP000014500">
    <property type="component" value="Unassembled WGS sequence"/>
</dbReference>
<evidence type="ECO:0000256" key="1">
    <source>
        <dbReference type="ARBA" id="ARBA00004251"/>
    </source>
</evidence>
<keyword evidence="5" id="KW-0732">Signal</keyword>
<feature type="region of interest" description="Disordered" evidence="10">
    <location>
        <begin position="533"/>
        <end position="565"/>
    </location>
</feature>
<keyword evidence="4 11" id="KW-0812">Transmembrane</keyword>
<protein>
    <recommendedName>
        <fullName evidence="12">ZP domain-containing protein</fullName>
    </recommendedName>
</protein>
<dbReference type="Gene3D" id="2.60.40.4100">
    <property type="entry name" value="Zona pellucida, ZP-C domain"/>
    <property type="match status" value="1"/>
</dbReference>
<dbReference type="InterPro" id="IPR055356">
    <property type="entry name" value="ZP-N"/>
</dbReference>
<feature type="transmembrane region" description="Helical" evidence="11">
    <location>
        <begin position="828"/>
        <end position="850"/>
    </location>
</feature>
<dbReference type="InterPro" id="IPR055355">
    <property type="entry name" value="ZP-C"/>
</dbReference>
<evidence type="ECO:0000256" key="7">
    <source>
        <dbReference type="ARBA" id="ARBA00023136"/>
    </source>
</evidence>
<keyword evidence="7 11" id="KW-0472">Membrane</keyword>
<evidence type="ECO:0000256" key="4">
    <source>
        <dbReference type="ARBA" id="ARBA00022692"/>
    </source>
</evidence>
<reference evidence="14" key="1">
    <citation type="submission" date="2011-05" db="EMBL/GenBank/DDBJ databases">
        <authorList>
            <person name="Richards S.R."/>
            <person name="Qu J."/>
            <person name="Jiang H."/>
            <person name="Jhangiani S.N."/>
            <person name="Agravi P."/>
            <person name="Goodspeed R."/>
            <person name="Gross S."/>
            <person name="Mandapat C."/>
            <person name="Jackson L."/>
            <person name="Mathew T."/>
            <person name="Pu L."/>
            <person name="Thornton R."/>
            <person name="Saada N."/>
            <person name="Wilczek-Boney K.B."/>
            <person name="Lee S."/>
            <person name="Kovar C."/>
            <person name="Wu Y."/>
            <person name="Scherer S.E."/>
            <person name="Worley K.C."/>
            <person name="Muzny D.M."/>
            <person name="Gibbs R."/>
        </authorList>
    </citation>
    <scope>NUCLEOTIDE SEQUENCE</scope>
    <source>
        <strain evidence="14">Brora</strain>
    </source>
</reference>
<evidence type="ECO:0000259" key="12">
    <source>
        <dbReference type="PROSITE" id="PS51034"/>
    </source>
</evidence>
<name>T1IR15_STRMM</name>
<evidence type="ECO:0000313" key="14">
    <source>
        <dbReference type="Proteomes" id="UP000014500"/>
    </source>
</evidence>
<dbReference type="Pfam" id="PF23344">
    <property type="entry name" value="ZP-N"/>
    <property type="match status" value="1"/>
</dbReference>
<dbReference type="STRING" id="126957.T1IR15"/>
<evidence type="ECO:0000313" key="13">
    <source>
        <dbReference type="EnsemblMetazoa" id="SMAR003496-PA"/>
    </source>
</evidence>
<dbReference type="EMBL" id="JH431327">
    <property type="status" value="NOT_ANNOTATED_CDS"/>
    <property type="molecule type" value="Genomic_DNA"/>
</dbReference>
<dbReference type="Pfam" id="PF00100">
    <property type="entry name" value="Zona_pellucida"/>
    <property type="match status" value="1"/>
</dbReference>
<dbReference type="SMART" id="SM00241">
    <property type="entry name" value="ZP"/>
    <property type="match status" value="1"/>
</dbReference>
<keyword evidence="2" id="KW-1003">Cell membrane</keyword>
<evidence type="ECO:0000256" key="9">
    <source>
        <dbReference type="ARBA" id="ARBA00023180"/>
    </source>
</evidence>
<dbReference type="eggNOG" id="ENOG502QWNZ">
    <property type="taxonomic scope" value="Eukaryota"/>
</dbReference>
<keyword evidence="8" id="KW-1015">Disulfide bond</keyword>
<feature type="compositionally biased region" description="Polar residues" evidence="10">
    <location>
        <begin position="877"/>
        <end position="891"/>
    </location>
</feature>
<keyword evidence="9" id="KW-0325">Glycoprotein</keyword>
<dbReference type="PANTHER" id="PTHR14002">
    <property type="entry name" value="ENDOGLIN/TGF-BETA RECEPTOR TYPE III"/>
    <property type="match status" value="1"/>
</dbReference>
<evidence type="ECO:0000256" key="10">
    <source>
        <dbReference type="SAM" id="MobiDB-lite"/>
    </source>
</evidence>
<proteinExistence type="predicted"/>
<keyword evidence="6 11" id="KW-1133">Transmembrane helix</keyword>
<feature type="domain" description="ZP" evidence="12">
    <location>
        <begin position="436"/>
        <end position="747"/>
    </location>
</feature>
<evidence type="ECO:0000256" key="11">
    <source>
        <dbReference type="SAM" id="Phobius"/>
    </source>
</evidence>
<dbReference type="Pfam" id="PF26060">
    <property type="entry name" value="TGFBR3_N"/>
    <property type="match status" value="2"/>
</dbReference>
<sequence>MYDSADVPQVCSFKSFFHSPFITPFWEESVPVTGCNSRALAHRSQEVHVIYLKNDEESSSRRRVPVVTLHVKPLAEHSVHAGRLIIILHAQRTVSWRLVGERISNNASHHTLVVTRGSQIIENKNLQIMVMRRTEVAISRVIKWVIRRFKALTSYSEMSESNKVLLKVGVSDNAPRDCNTDQRSISSNVNAFLAKAVGDDQQEGCVVDINRSAQRADVHVIYVHDVGSEVEEEQSSSTSTSSTNDARKTVVNLEVRSRSMKAVEKNLVLFLKARQPVVWVIRSDDVQGVLKIVTEDPVERIHVAPSHLIHVKTEELPDNPDELLFYADNKFGPLRSYLEVKKANKFQILLNDDDVSVNSTPAEPKLPRQILWPPAGPATTAPSIPSSKDFLKAQLGSIRSSKATGVQVLMKSHGRISPEDLIRMPNVLLMEAMKVDCFPQHMRVSFPRLMLERLGIRGNDMSLNSPACRVSSNDSHLVLNTNFKACGTEREHTDERVIYKNAVNFHFFSKKVASGVVPITMFKESDLLIDDEDHNLENGSGIDQDTWKKKEEGDEQEEEDSSQNYMKPKTLEFRCEYLASGMPADNAEDEIEEPFNVTSPHWQIYGLEVFRDSEYKTPFKSTDYPATIFSNDRLYVESRIDAGPNLRVVTEECWLSCSPNITDEKRIPLIKHTCPADVNVEVQRAGQLAVGLEQSDGTNMRQWNRFNFQLKTKLDTVYLHCLLGVCSVNPRHSSGNVKQCVDVEDFCLRKNLFSSVFLDQTVGTHHEVLSRGPIRLISKPNVDSSLAPFLNRQKKPELEGGFLSIDGIDEKILIQEPQIIVLGMSTEMVVIIAIVSFLIGIVFTAVLWFIHTKTDPIRNGRTRTATTHHSGYDLSAHSGSSTPSSQVPMTT</sequence>
<keyword evidence="3" id="KW-0597">Phosphoprotein</keyword>
<dbReference type="InterPro" id="IPR058899">
    <property type="entry name" value="TGFBR3/Endoglin-like_N"/>
</dbReference>
<dbReference type="InterPro" id="IPR001507">
    <property type="entry name" value="ZP_dom"/>
</dbReference>
<comment type="subcellular location">
    <subcellularLocation>
        <location evidence="1">Cell membrane</location>
        <topology evidence="1">Single-pass type I membrane protein</topology>
    </subcellularLocation>
</comment>
<dbReference type="AlphaFoldDB" id="T1IR15"/>
<keyword evidence="14" id="KW-1185">Reference proteome</keyword>
<evidence type="ECO:0000256" key="2">
    <source>
        <dbReference type="ARBA" id="ARBA00022475"/>
    </source>
</evidence>
<dbReference type="HOGENOM" id="CLU_324238_0_0_1"/>
<dbReference type="PROSITE" id="PS51034">
    <property type="entry name" value="ZP_2"/>
    <property type="match status" value="1"/>
</dbReference>
<dbReference type="InterPro" id="IPR042235">
    <property type="entry name" value="ZP-C_dom"/>
</dbReference>
<dbReference type="OMA" id="WYIHART"/>
<accession>T1IR15</accession>
<evidence type="ECO:0000256" key="3">
    <source>
        <dbReference type="ARBA" id="ARBA00022553"/>
    </source>
</evidence>
<evidence type="ECO:0000256" key="6">
    <source>
        <dbReference type="ARBA" id="ARBA00022989"/>
    </source>
</evidence>
<dbReference type="Gene3D" id="2.60.40.3210">
    <property type="entry name" value="Zona pellucida, ZP-N domain"/>
    <property type="match status" value="1"/>
</dbReference>
<dbReference type="EnsemblMetazoa" id="SMAR003496-RA">
    <property type="protein sequence ID" value="SMAR003496-PA"/>
    <property type="gene ID" value="SMAR003496"/>
</dbReference>